<comment type="caution">
    <text evidence="1">The sequence shown here is derived from an EMBL/GenBank/DDBJ whole genome shotgun (WGS) entry which is preliminary data.</text>
</comment>
<dbReference type="RefSeq" id="WP_052517971.1">
    <property type="nucleotide sequence ID" value="NZ_JPMI01000075.1"/>
</dbReference>
<evidence type="ECO:0000313" key="2">
    <source>
        <dbReference type="Proteomes" id="UP000028547"/>
    </source>
</evidence>
<accession>A0A084SX01</accession>
<organism evidence="1 2">
    <name type="scientific">Archangium violaceum Cb vi76</name>
    <dbReference type="NCBI Taxonomy" id="1406225"/>
    <lineage>
        <taxon>Bacteria</taxon>
        <taxon>Pseudomonadati</taxon>
        <taxon>Myxococcota</taxon>
        <taxon>Myxococcia</taxon>
        <taxon>Myxococcales</taxon>
        <taxon>Cystobacterineae</taxon>
        <taxon>Archangiaceae</taxon>
        <taxon>Archangium</taxon>
    </lineage>
</organism>
<dbReference type="AlphaFoldDB" id="A0A084SX01"/>
<evidence type="ECO:0000313" key="1">
    <source>
        <dbReference type="EMBL" id="KFA92986.1"/>
    </source>
</evidence>
<dbReference type="Proteomes" id="UP000028547">
    <property type="component" value="Unassembled WGS sequence"/>
</dbReference>
<proteinExistence type="predicted"/>
<name>A0A084SX01_9BACT</name>
<reference evidence="1 2" key="1">
    <citation type="submission" date="2014-07" db="EMBL/GenBank/DDBJ databases">
        <title>Draft Genome Sequence of Gephyronic Acid Producer, Cystobacter violaceus Strain Cb vi76.</title>
        <authorList>
            <person name="Stevens D.C."/>
            <person name="Young J."/>
            <person name="Carmichael R."/>
            <person name="Tan J."/>
            <person name="Taylor R.E."/>
        </authorList>
    </citation>
    <scope>NUCLEOTIDE SEQUENCE [LARGE SCALE GENOMIC DNA]</scope>
    <source>
        <strain evidence="1 2">Cb vi76</strain>
    </source>
</reference>
<protein>
    <submittedName>
        <fullName evidence="1">Uncharacterized protein</fullName>
    </submittedName>
</protein>
<gene>
    <name evidence="1" type="ORF">Q664_11915</name>
</gene>
<dbReference type="EMBL" id="JPMI01000075">
    <property type="protein sequence ID" value="KFA92986.1"/>
    <property type="molecule type" value="Genomic_DNA"/>
</dbReference>
<sequence length="462" mass="52304">MGNERLDRHWRERGLAAYSTEALLGTLRHYGATVDEEQLRRVSSEEQVWALENRWTREWKGTGPFKELPRAAARELWKRLGLPEAPPPAELEKPAVPEAPFLGPLAKAPLDEKLVLAREAAAQPDFDVDLAFELSMHLAEVLEEAGRFAELEGVLDAWKEHAPEVHDAEPWVLAWRVALALRLPGKDVGAALATLAERAPRDSILQARAEWCLYRGLVKQTHPALLRAWEETSHESLLPAALEQRGTRAILTALDAALLEEPELPPERLREKLAPFEELRPNSRWIHEALTRRTGREPWRGTREGLAGMRRGERRQEQWALMMAFEWELLTRWGWPRGRTQLIHPELGWLLPEGPLKGVPRRGQEARSTNLLLPARDTLEEWASEGSERRYLHPHVHAATALALRPWGGFLHGLGLMEDAELAGWNDLLRQVLARLPEWLADDADDPALADEVREGLSSTPA</sequence>